<gene>
    <name evidence="2" type="ORF">M427DRAFT_217667</name>
</gene>
<feature type="compositionally biased region" description="Low complexity" evidence="1">
    <location>
        <begin position="90"/>
        <end position="110"/>
    </location>
</feature>
<name>A0A138ZYU9_GONPJ</name>
<feature type="region of interest" description="Disordered" evidence="1">
    <location>
        <begin position="301"/>
        <end position="323"/>
    </location>
</feature>
<evidence type="ECO:0000313" key="3">
    <source>
        <dbReference type="Proteomes" id="UP000070544"/>
    </source>
</evidence>
<accession>A0A138ZYU9</accession>
<feature type="compositionally biased region" description="Basic and acidic residues" evidence="1">
    <location>
        <begin position="447"/>
        <end position="464"/>
    </location>
</feature>
<dbReference type="EMBL" id="KQ965855">
    <property type="protein sequence ID" value="KXS09679.1"/>
    <property type="molecule type" value="Genomic_DNA"/>
</dbReference>
<feature type="region of interest" description="Disordered" evidence="1">
    <location>
        <begin position="39"/>
        <end position="124"/>
    </location>
</feature>
<sequence>MATTQTAPEVTIPTPLQKPVIVGLDRVDESRETVTVLVAPPFDPPSVPQEQEHSEADAPYHHSFGPQAESPLHFRRTMRRLFGSSKRNQTSSSTTTTSAVTATPTLSTPLGTAEGATDGSIDTESDYFGRAVANAGEPGDNDPEAQEGVALTRIGTGLSQKSGQLKQRVTFTRTLKSLVSDSPDLLASFSSSRSSVSSTVTNDLGEAPTVPELLEHAVVNGYLDCSVLDKVKDSDLVPGEPGDTATYPLAPGVWLKITRTGSSTPAPSPKEQPIELVVSPQPEADGKEVPAETETELANVEKPVAETEGTASSGGSPAQSLLDQKSGNSVEFAIQVSPLTLPGTARAAAHDSCVLFPSFATYDPEDDEWDVDIRGWVYRKPPAGPASTYLGPLVARLIPTLAPSQDDEPLPEGEDDTVSASIDLKDPPKDVAVDALVRPEEEDGTVNEERDRRRREVVLERMEG</sequence>
<evidence type="ECO:0000256" key="1">
    <source>
        <dbReference type="SAM" id="MobiDB-lite"/>
    </source>
</evidence>
<feature type="compositionally biased region" description="Acidic residues" evidence="1">
    <location>
        <begin position="405"/>
        <end position="417"/>
    </location>
</feature>
<keyword evidence="3" id="KW-1185">Reference proteome</keyword>
<feature type="compositionally biased region" description="Polar residues" evidence="1">
    <location>
        <begin position="309"/>
        <end position="323"/>
    </location>
</feature>
<organism evidence="2 3">
    <name type="scientific">Gonapodya prolifera (strain JEL478)</name>
    <name type="common">Monoblepharis prolifera</name>
    <dbReference type="NCBI Taxonomy" id="1344416"/>
    <lineage>
        <taxon>Eukaryota</taxon>
        <taxon>Fungi</taxon>
        <taxon>Fungi incertae sedis</taxon>
        <taxon>Chytridiomycota</taxon>
        <taxon>Chytridiomycota incertae sedis</taxon>
        <taxon>Monoblepharidomycetes</taxon>
        <taxon>Monoblepharidales</taxon>
        <taxon>Gonapodyaceae</taxon>
        <taxon>Gonapodya</taxon>
    </lineage>
</organism>
<protein>
    <submittedName>
        <fullName evidence="2">Uncharacterized protein</fullName>
    </submittedName>
</protein>
<evidence type="ECO:0000313" key="2">
    <source>
        <dbReference type="EMBL" id="KXS09679.1"/>
    </source>
</evidence>
<proteinExistence type="predicted"/>
<feature type="compositionally biased region" description="Basic and acidic residues" evidence="1">
    <location>
        <begin position="423"/>
        <end position="432"/>
    </location>
</feature>
<dbReference type="AlphaFoldDB" id="A0A138ZYU9"/>
<dbReference type="Proteomes" id="UP000070544">
    <property type="component" value="Unassembled WGS sequence"/>
</dbReference>
<feature type="region of interest" description="Disordered" evidence="1">
    <location>
        <begin position="400"/>
        <end position="464"/>
    </location>
</feature>
<reference evidence="2 3" key="1">
    <citation type="journal article" date="2015" name="Genome Biol. Evol.">
        <title>Phylogenomic analyses indicate that early fungi evolved digesting cell walls of algal ancestors of land plants.</title>
        <authorList>
            <person name="Chang Y."/>
            <person name="Wang S."/>
            <person name="Sekimoto S."/>
            <person name="Aerts A.L."/>
            <person name="Choi C."/>
            <person name="Clum A."/>
            <person name="LaButti K.M."/>
            <person name="Lindquist E.A."/>
            <person name="Yee Ngan C."/>
            <person name="Ohm R.A."/>
            <person name="Salamov A.A."/>
            <person name="Grigoriev I.V."/>
            <person name="Spatafora J.W."/>
            <person name="Berbee M.L."/>
        </authorList>
    </citation>
    <scope>NUCLEOTIDE SEQUENCE [LARGE SCALE GENOMIC DNA]</scope>
    <source>
        <strain evidence="2 3">JEL478</strain>
    </source>
</reference>
<feature type="compositionally biased region" description="Basic and acidic residues" evidence="1">
    <location>
        <begin position="50"/>
        <end position="60"/>
    </location>
</feature>